<feature type="domain" description="AMP-binding enzyme C-terminal" evidence="7">
    <location>
        <begin position="841"/>
        <end position="914"/>
    </location>
</feature>
<dbReference type="Gene3D" id="3.30.300.30">
    <property type="match status" value="1"/>
</dbReference>
<dbReference type="PROSITE" id="PS00012">
    <property type="entry name" value="PHOSPHOPANTETHEINE"/>
    <property type="match status" value="1"/>
</dbReference>
<dbReference type="Proteomes" id="UP000437748">
    <property type="component" value="Unassembled WGS sequence"/>
</dbReference>
<evidence type="ECO:0000313" key="8">
    <source>
        <dbReference type="EMBL" id="KAB8037948.1"/>
    </source>
</evidence>
<dbReference type="PROSITE" id="PS00455">
    <property type="entry name" value="AMP_BINDING"/>
    <property type="match status" value="1"/>
</dbReference>
<dbReference type="Gene3D" id="3.40.50.980">
    <property type="match status" value="2"/>
</dbReference>
<evidence type="ECO:0000259" key="4">
    <source>
        <dbReference type="Pfam" id="PF00501"/>
    </source>
</evidence>
<dbReference type="NCBIfam" id="TIGR01733">
    <property type="entry name" value="AA-adenyl-dom"/>
    <property type="match status" value="1"/>
</dbReference>
<dbReference type="Gene3D" id="3.30.559.30">
    <property type="entry name" value="Nonribosomal peptide synthetase, condensation domain"/>
    <property type="match status" value="1"/>
</dbReference>
<dbReference type="PANTHER" id="PTHR45527">
    <property type="entry name" value="NONRIBOSOMAL PEPTIDE SYNTHETASE"/>
    <property type="match status" value="1"/>
</dbReference>
<keyword evidence="3" id="KW-0597">Phosphoprotein</keyword>
<proteinExistence type="predicted"/>
<keyword evidence="2" id="KW-0596">Phosphopantetheine</keyword>
<dbReference type="CDD" id="cd05930">
    <property type="entry name" value="A_NRPS"/>
    <property type="match status" value="1"/>
</dbReference>
<keyword evidence="9" id="KW-1185">Reference proteome</keyword>
<name>A0A6N6VSH4_9BACT</name>
<dbReference type="RefSeq" id="WP_153421026.1">
    <property type="nucleotide sequence ID" value="NZ_WFLM01000004.1"/>
</dbReference>
<dbReference type="InterPro" id="IPR000873">
    <property type="entry name" value="AMP-dep_synth/lig_dom"/>
</dbReference>
<dbReference type="InterPro" id="IPR010071">
    <property type="entry name" value="AA_adenyl_dom"/>
</dbReference>
<accession>A0A6N6VSH4</accession>
<dbReference type="OrthoDB" id="9757540at2"/>
<dbReference type="AlphaFoldDB" id="A0A6N6VSH4"/>
<dbReference type="GO" id="GO:0003824">
    <property type="term" value="F:catalytic activity"/>
    <property type="evidence" value="ECO:0007669"/>
    <property type="project" value="InterPro"/>
</dbReference>
<organism evidence="8 9">
    <name type="scientific">Silvanigrella paludirubra</name>
    <dbReference type="NCBI Taxonomy" id="2499159"/>
    <lineage>
        <taxon>Bacteria</taxon>
        <taxon>Pseudomonadati</taxon>
        <taxon>Bdellovibrionota</taxon>
        <taxon>Oligoflexia</taxon>
        <taxon>Silvanigrellales</taxon>
        <taxon>Silvanigrellaceae</taxon>
        <taxon>Silvanigrella</taxon>
    </lineage>
</organism>
<reference evidence="8 9" key="1">
    <citation type="submission" date="2019-10" db="EMBL/GenBank/DDBJ databases">
        <title>New species of Slilvanegrellaceae.</title>
        <authorList>
            <person name="Pitt A."/>
            <person name="Hahn M.W."/>
        </authorList>
    </citation>
    <scope>NUCLEOTIDE SEQUENCE [LARGE SCALE GENOMIC DNA]</scope>
    <source>
        <strain evidence="8 9">SP-Ram-0.45-NSY-1</strain>
    </source>
</reference>
<dbReference type="GO" id="GO:0043041">
    <property type="term" value="P:amino acid activation for nonribosomal peptide biosynthetic process"/>
    <property type="evidence" value="ECO:0007669"/>
    <property type="project" value="TreeGrafter"/>
</dbReference>
<evidence type="ECO:0000259" key="6">
    <source>
        <dbReference type="Pfam" id="PF00668"/>
    </source>
</evidence>
<dbReference type="InterPro" id="IPR023213">
    <property type="entry name" value="CAT-like_dom_sf"/>
</dbReference>
<dbReference type="InterPro" id="IPR045851">
    <property type="entry name" value="AMP-bd_C_sf"/>
</dbReference>
<evidence type="ECO:0000259" key="5">
    <source>
        <dbReference type="Pfam" id="PF00550"/>
    </source>
</evidence>
<evidence type="ECO:0000313" key="9">
    <source>
        <dbReference type="Proteomes" id="UP000437748"/>
    </source>
</evidence>
<dbReference type="InterPro" id="IPR025110">
    <property type="entry name" value="AMP-bd_C"/>
</dbReference>
<dbReference type="InterPro" id="IPR020845">
    <property type="entry name" value="AMP-binding_CS"/>
</dbReference>
<evidence type="ECO:0000259" key="7">
    <source>
        <dbReference type="Pfam" id="PF13193"/>
    </source>
</evidence>
<feature type="domain" description="Condensation" evidence="6">
    <location>
        <begin position="15"/>
        <end position="274"/>
    </location>
</feature>
<dbReference type="SUPFAM" id="SSF56801">
    <property type="entry name" value="Acetyl-CoA synthetase-like"/>
    <property type="match status" value="1"/>
</dbReference>
<dbReference type="GO" id="GO:0031177">
    <property type="term" value="F:phosphopantetheine binding"/>
    <property type="evidence" value="ECO:0007669"/>
    <property type="project" value="TreeGrafter"/>
</dbReference>
<dbReference type="Pfam" id="PF13193">
    <property type="entry name" value="AMP-binding_C"/>
    <property type="match status" value="1"/>
</dbReference>
<dbReference type="Pfam" id="PF00668">
    <property type="entry name" value="Condensation"/>
    <property type="match status" value="1"/>
</dbReference>
<dbReference type="Pfam" id="PF00501">
    <property type="entry name" value="AMP-binding"/>
    <property type="match status" value="1"/>
</dbReference>
<dbReference type="EMBL" id="WFLM01000004">
    <property type="protein sequence ID" value="KAB8037948.1"/>
    <property type="molecule type" value="Genomic_DNA"/>
</dbReference>
<comment type="cofactor">
    <cofactor evidence="1">
        <name>pantetheine 4'-phosphate</name>
        <dbReference type="ChEBI" id="CHEBI:47942"/>
    </cofactor>
</comment>
<comment type="caution">
    <text evidence="8">The sequence shown here is derived from an EMBL/GenBank/DDBJ whole genome shotgun (WGS) entry which is preliminary data.</text>
</comment>
<evidence type="ECO:0000256" key="3">
    <source>
        <dbReference type="ARBA" id="ARBA00022553"/>
    </source>
</evidence>
<dbReference type="PANTHER" id="PTHR45527:SF1">
    <property type="entry name" value="FATTY ACID SYNTHASE"/>
    <property type="match status" value="1"/>
</dbReference>
<dbReference type="Gene3D" id="1.10.1200.10">
    <property type="entry name" value="ACP-like"/>
    <property type="match status" value="1"/>
</dbReference>
<dbReference type="InterPro" id="IPR036736">
    <property type="entry name" value="ACP-like_sf"/>
</dbReference>
<dbReference type="GO" id="GO:0005829">
    <property type="term" value="C:cytosol"/>
    <property type="evidence" value="ECO:0007669"/>
    <property type="project" value="TreeGrafter"/>
</dbReference>
<dbReference type="InterPro" id="IPR009081">
    <property type="entry name" value="PP-bd_ACP"/>
</dbReference>
<dbReference type="Gene3D" id="3.30.559.10">
    <property type="entry name" value="Chloramphenicol acetyltransferase-like domain"/>
    <property type="match status" value="1"/>
</dbReference>
<sequence>MNKEIIVPKILLPYYYSWKINNKNTNYNVCFSYKLIKNINLIKMKESICKLVDIRPNLRANFKFKNNEIKYVINNNLDPIFYEKEIYSEEEYNITVEKLTKIPHDLHNESLLKVNFLKRNYNEDIIMLFNIHHSIIDGTSLDKFISDLPKIYHDEEVIEETTESHLSSMFIQKKNTEILENSNDIKIKNYIKLLNEISSVSEKYDIKEDEKIISSSEILDKNIYSKLSKYSAENEISIFNILLNAWCIFEAKLFNKDNLIVSYPVNIRNDKDETGCIINNINYPFIYNKDFTFDEAVHNFKLQMPLLKKLHYLNAIDIFDKSDSYCSHFAYSGFAKLKDLIFKNEIMNPTAYPQMAKSAFGMKYIKFEDNLYFLSEVYENILPQNISSSLAHRFNQFLDKILTNSNEKLYKLDTLNTDEFNDIVYEQNKTEKTVKNTSLPKYFNEIVQNFPDKIAAIDEFKSITYIELDKKSNQLARLLENHTVKKDDIIAILIDNRIEMLIAILGVLKIGAIYLPISPDTPKERIDYILKDSNAKKLLSTKKLENENFKNIDFIDLEEIDYHNLNSNDLHIEFSNMSAAYIIYTSGSTGNPKGVLVNQNSVINLIECCIHKFNLTNEDSLSKYSSFSFDASVIEIFCSLMSGACLYFIPNHIKFDIYKLNEFFNENNITFSFLTTKFAEIFMNLENRSLKNLLVGGEKLKYLKKTSYNITNAYGPTETTVLATMQDLDVHSDNIPIGKPIQNAKIYILDNEFHPRNYSMEGEIYIGGEILAQSYINNDVLTESKFILNPFQTEKEKELGLNSKLYRTGDIGKKLESGEILISGRTDFQIKIYGYRIELNEIEQQILNYPNITNVTIKAFNDKQDHKYLCAYFEAIENIEVDNIKKQIENHLPAYMIPKFFVQLEKLPLNYNGKVDLKSLKEPNINLAKTKQYIAPSTPIEEMISQKFCEILCCENISIHDDFFLLGGNSIKSILLLSKLQEDFVLDLSQIYSNKTIYNLARNIKLK</sequence>
<feature type="domain" description="Carrier" evidence="5">
    <location>
        <begin position="945"/>
        <end position="1002"/>
    </location>
</feature>
<evidence type="ECO:0000256" key="2">
    <source>
        <dbReference type="ARBA" id="ARBA00022450"/>
    </source>
</evidence>
<gene>
    <name evidence="8" type="ORF">GCL60_12310</name>
</gene>
<dbReference type="Gene3D" id="2.30.38.10">
    <property type="entry name" value="Luciferase, Domain 3"/>
    <property type="match status" value="1"/>
</dbReference>
<dbReference type="FunFam" id="3.40.50.980:FF:000001">
    <property type="entry name" value="Non-ribosomal peptide synthetase"/>
    <property type="match status" value="1"/>
</dbReference>
<dbReference type="InterPro" id="IPR006162">
    <property type="entry name" value="Ppantetheine_attach_site"/>
</dbReference>
<evidence type="ECO:0000256" key="1">
    <source>
        <dbReference type="ARBA" id="ARBA00001957"/>
    </source>
</evidence>
<dbReference type="InterPro" id="IPR001242">
    <property type="entry name" value="Condensation_dom"/>
</dbReference>
<dbReference type="SUPFAM" id="SSF52777">
    <property type="entry name" value="CoA-dependent acyltransferases"/>
    <property type="match status" value="2"/>
</dbReference>
<feature type="domain" description="AMP-dependent synthetase/ligase" evidence="4">
    <location>
        <begin position="445"/>
        <end position="775"/>
    </location>
</feature>
<dbReference type="SUPFAM" id="SSF47336">
    <property type="entry name" value="ACP-like"/>
    <property type="match status" value="1"/>
</dbReference>
<dbReference type="Pfam" id="PF00550">
    <property type="entry name" value="PP-binding"/>
    <property type="match status" value="1"/>
</dbReference>
<protein>
    <submittedName>
        <fullName evidence="8">Amino acid adenylation domain-containing protein</fullName>
    </submittedName>
</protein>
<dbReference type="GO" id="GO:0044550">
    <property type="term" value="P:secondary metabolite biosynthetic process"/>
    <property type="evidence" value="ECO:0007669"/>
    <property type="project" value="TreeGrafter"/>
</dbReference>